<evidence type="ECO:0000256" key="4">
    <source>
        <dbReference type="ARBA" id="ARBA00022573"/>
    </source>
</evidence>
<keyword evidence="9 10" id="KW-0170">Cobalt</keyword>
<evidence type="ECO:0000256" key="8">
    <source>
        <dbReference type="ARBA" id="ARBA00023136"/>
    </source>
</evidence>
<evidence type="ECO:0000256" key="5">
    <source>
        <dbReference type="ARBA" id="ARBA00022692"/>
    </source>
</evidence>
<evidence type="ECO:0000256" key="6">
    <source>
        <dbReference type="ARBA" id="ARBA00022989"/>
    </source>
</evidence>
<reference evidence="11 12" key="1">
    <citation type="submission" date="2016-12" db="EMBL/GenBank/DDBJ databases">
        <title>Complete genome sequence of Clostridium kluyveri JZZ isolated from the pit mud of a Chinese flavor liquor-making factory.</title>
        <authorList>
            <person name="Wang Y."/>
        </authorList>
    </citation>
    <scope>NUCLEOTIDE SEQUENCE [LARGE SCALE GENOMIC DNA]</scope>
    <source>
        <strain evidence="11 12">JZZ</strain>
    </source>
</reference>
<comment type="similarity">
    <text evidence="10">Belongs to the CbiN family.</text>
</comment>
<dbReference type="Pfam" id="PF02553">
    <property type="entry name" value="CbiN"/>
    <property type="match status" value="1"/>
</dbReference>
<evidence type="ECO:0000256" key="10">
    <source>
        <dbReference type="HAMAP-Rule" id="MF_00330"/>
    </source>
</evidence>
<dbReference type="PANTHER" id="PTHR38662:SF1">
    <property type="entry name" value="COBALT TRANSPORT PROTEIN CBIN"/>
    <property type="match status" value="1"/>
</dbReference>
<evidence type="ECO:0000313" key="11">
    <source>
        <dbReference type="EMBL" id="APM38093.1"/>
    </source>
</evidence>
<protein>
    <recommendedName>
        <fullName evidence="10">Cobalt transport protein CbiN</fullName>
    </recommendedName>
    <alternativeName>
        <fullName evidence="10">Energy-coupling factor transporter probable substrate-capture protein CbiN</fullName>
        <shortName evidence="10">ECF transporter S component CbiN</shortName>
    </alternativeName>
</protein>
<keyword evidence="2 10" id="KW-0813">Transport</keyword>
<keyword evidence="8 10" id="KW-0472">Membrane</keyword>
<feature type="transmembrane region" description="Helical" evidence="10">
    <location>
        <begin position="75"/>
        <end position="94"/>
    </location>
</feature>
<evidence type="ECO:0000256" key="3">
    <source>
        <dbReference type="ARBA" id="ARBA00022475"/>
    </source>
</evidence>
<feature type="transmembrane region" description="Helical" evidence="10">
    <location>
        <begin position="16"/>
        <end position="34"/>
    </location>
</feature>
<keyword evidence="5 10" id="KW-0812">Transmembrane</keyword>
<comment type="function">
    <text evidence="10">Part of the energy-coupling factor (ECF) transporter complex CbiMNOQ involved in cobalt import.</text>
</comment>
<dbReference type="NCBIfam" id="TIGR01165">
    <property type="entry name" value="cbiN"/>
    <property type="match status" value="1"/>
</dbReference>
<dbReference type="RefSeq" id="WP_073537782.1">
    <property type="nucleotide sequence ID" value="NZ_CP018335.1"/>
</dbReference>
<comment type="pathway">
    <text evidence="10">Cofactor biosynthesis; adenosylcobalamin biosynthesis.</text>
</comment>
<evidence type="ECO:0000256" key="2">
    <source>
        <dbReference type="ARBA" id="ARBA00022448"/>
    </source>
</evidence>
<dbReference type="OrthoDB" id="1551318at2"/>
<dbReference type="HAMAP" id="MF_00330">
    <property type="entry name" value="CbiN"/>
    <property type="match status" value="1"/>
</dbReference>
<keyword evidence="4 10" id="KW-0169">Cobalamin biosynthesis</keyword>
<accession>A0A1L5F536</accession>
<evidence type="ECO:0000313" key="12">
    <source>
        <dbReference type="Proteomes" id="UP000184604"/>
    </source>
</evidence>
<dbReference type="NCBIfam" id="NF002780">
    <property type="entry name" value="PRK02898.1"/>
    <property type="match status" value="1"/>
</dbReference>
<dbReference type="AlphaFoldDB" id="A0A1L5F536"/>
<comment type="subcellular location">
    <subcellularLocation>
        <location evidence="10">Cell membrane</location>
        <topology evidence="10">Multi-pass membrane protein</topology>
    </subcellularLocation>
</comment>
<keyword evidence="1 10" id="KW-0171">Cobalt transport</keyword>
<dbReference type="GO" id="GO:0009236">
    <property type="term" value="P:cobalamin biosynthetic process"/>
    <property type="evidence" value="ECO:0007669"/>
    <property type="project" value="UniProtKB-UniRule"/>
</dbReference>
<sequence length="107" mass="11915">MNIEGKNKNNSVFKKNLILCFLVIAIAVIPLIFLKNAEFAGSDDKAEKAITQIDKSYKPWFSSIWEPPSAEIESLLFSLQAAVGSGIVCYYFGYLKGKSKKDESEKS</sequence>
<dbReference type="UniPathway" id="UPA00148"/>
<dbReference type="Proteomes" id="UP000184604">
    <property type="component" value="Chromosome"/>
</dbReference>
<proteinExistence type="inferred from homology"/>
<keyword evidence="3 10" id="KW-1003">Cell membrane</keyword>
<dbReference type="InterPro" id="IPR003705">
    <property type="entry name" value="CbiN"/>
</dbReference>
<evidence type="ECO:0000256" key="9">
    <source>
        <dbReference type="ARBA" id="ARBA00023285"/>
    </source>
</evidence>
<evidence type="ECO:0000256" key="7">
    <source>
        <dbReference type="ARBA" id="ARBA00023065"/>
    </source>
</evidence>
<name>A0A1L5F536_CLOKL</name>
<evidence type="ECO:0000256" key="1">
    <source>
        <dbReference type="ARBA" id="ARBA00022426"/>
    </source>
</evidence>
<gene>
    <name evidence="10" type="primary">cbiN</name>
    <name evidence="11" type="ORF">BS101_04750</name>
</gene>
<dbReference type="EMBL" id="CP018335">
    <property type="protein sequence ID" value="APM38093.1"/>
    <property type="molecule type" value="Genomic_DNA"/>
</dbReference>
<keyword evidence="7 10" id="KW-0406">Ion transport</keyword>
<dbReference type="PANTHER" id="PTHR38662">
    <property type="entry name" value="COBALT TRANSPORT PROTEIN CBIN"/>
    <property type="match status" value="1"/>
</dbReference>
<comment type="subunit">
    <text evidence="10">Forms an energy-coupling factor (ECF) transporter complex composed of an ATP-binding protein (A component, CbiO), a transmembrane protein (T component, CbiQ) and 2 possible substrate-capture proteins (S components, CbiM and CbiN) of unknown stoichimetry.</text>
</comment>
<dbReference type="GO" id="GO:0015087">
    <property type="term" value="F:cobalt ion transmembrane transporter activity"/>
    <property type="evidence" value="ECO:0007669"/>
    <property type="project" value="UniProtKB-UniRule"/>
</dbReference>
<keyword evidence="6 10" id="KW-1133">Transmembrane helix</keyword>
<organism evidence="11 12">
    <name type="scientific">Clostridium kluyveri</name>
    <dbReference type="NCBI Taxonomy" id="1534"/>
    <lineage>
        <taxon>Bacteria</taxon>
        <taxon>Bacillati</taxon>
        <taxon>Bacillota</taxon>
        <taxon>Clostridia</taxon>
        <taxon>Eubacteriales</taxon>
        <taxon>Clostridiaceae</taxon>
        <taxon>Clostridium</taxon>
    </lineage>
</organism>
<dbReference type="GO" id="GO:0005886">
    <property type="term" value="C:plasma membrane"/>
    <property type="evidence" value="ECO:0007669"/>
    <property type="project" value="UniProtKB-SubCell"/>
</dbReference>